<gene>
    <name evidence="1" type="ORF">CAP_0286</name>
</gene>
<organism evidence="1 2">
    <name type="scientific">Chondromyces apiculatus DSM 436</name>
    <dbReference type="NCBI Taxonomy" id="1192034"/>
    <lineage>
        <taxon>Bacteria</taxon>
        <taxon>Pseudomonadati</taxon>
        <taxon>Myxococcota</taxon>
        <taxon>Polyangia</taxon>
        <taxon>Polyangiales</taxon>
        <taxon>Polyangiaceae</taxon>
        <taxon>Chondromyces</taxon>
    </lineage>
</organism>
<name>A0A017SUQ5_9BACT</name>
<evidence type="ECO:0000313" key="2">
    <source>
        <dbReference type="Proteomes" id="UP000019678"/>
    </source>
</evidence>
<comment type="caution">
    <text evidence="1">The sequence shown here is derived from an EMBL/GenBank/DDBJ whole genome shotgun (WGS) entry which is preliminary data.</text>
</comment>
<evidence type="ECO:0000313" key="1">
    <source>
        <dbReference type="EMBL" id="EYF00718.1"/>
    </source>
</evidence>
<keyword evidence="2" id="KW-1185">Reference proteome</keyword>
<dbReference type="STRING" id="1192034.CAP_0286"/>
<dbReference type="AlphaFoldDB" id="A0A017SUQ5"/>
<reference evidence="1 2" key="1">
    <citation type="submission" date="2013-05" db="EMBL/GenBank/DDBJ databases">
        <title>Genome assembly of Chondromyces apiculatus DSM 436.</title>
        <authorList>
            <person name="Sharma G."/>
            <person name="Khatri I."/>
            <person name="Kaur C."/>
            <person name="Mayilraj S."/>
            <person name="Subramanian S."/>
        </authorList>
    </citation>
    <scope>NUCLEOTIDE SEQUENCE [LARGE SCALE GENOMIC DNA]</scope>
    <source>
        <strain evidence="1 2">DSM 436</strain>
    </source>
</reference>
<sequence length="70" mass="7978">MLREMGLEDVPWDGEQWCAICADHARKAVARDEGRAPSWKMWPFPAWRTRTVRLLVAAAMVAEVTTLLLP</sequence>
<proteinExistence type="predicted"/>
<dbReference type="EMBL" id="ASRX01000100">
    <property type="protein sequence ID" value="EYF00718.1"/>
    <property type="molecule type" value="Genomic_DNA"/>
</dbReference>
<protein>
    <submittedName>
        <fullName evidence="1">Uncharacterized protein</fullName>
    </submittedName>
</protein>
<accession>A0A017SUQ5</accession>
<dbReference type="Proteomes" id="UP000019678">
    <property type="component" value="Unassembled WGS sequence"/>
</dbReference>